<accession>A0AAV5LKD3</accession>
<comment type="caution">
    <text evidence="1">The sequence shown here is derived from an EMBL/GenBank/DDBJ whole genome shotgun (WGS) entry which is preliminary data.</text>
</comment>
<evidence type="ECO:0000313" key="1">
    <source>
        <dbReference type="EMBL" id="GKV37780.1"/>
    </source>
</evidence>
<evidence type="ECO:0000313" key="2">
    <source>
        <dbReference type="Proteomes" id="UP001054252"/>
    </source>
</evidence>
<gene>
    <name evidence="1" type="ORF">SLEP1_g45769</name>
</gene>
<dbReference type="AlphaFoldDB" id="A0AAV5LKD3"/>
<name>A0AAV5LKD3_9ROSI</name>
<sequence length="42" mass="4596">MCCVQAAKCSNVSLSRIIVMVRSYHSELAVLVLHKAACSWTS</sequence>
<organism evidence="1 2">
    <name type="scientific">Rubroshorea leprosula</name>
    <dbReference type="NCBI Taxonomy" id="152421"/>
    <lineage>
        <taxon>Eukaryota</taxon>
        <taxon>Viridiplantae</taxon>
        <taxon>Streptophyta</taxon>
        <taxon>Embryophyta</taxon>
        <taxon>Tracheophyta</taxon>
        <taxon>Spermatophyta</taxon>
        <taxon>Magnoliopsida</taxon>
        <taxon>eudicotyledons</taxon>
        <taxon>Gunneridae</taxon>
        <taxon>Pentapetalae</taxon>
        <taxon>rosids</taxon>
        <taxon>malvids</taxon>
        <taxon>Malvales</taxon>
        <taxon>Dipterocarpaceae</taxon>
        <taxon>Rubroshorea</taxon>
    </lineage>
</organism>
<keyword evidence="2" id="KW-1185">Reference proteome</keyword>
<proteinExistence type="predicted"/>
<reference evidence="1 2" key="1">
    <citation type="journal article" date="2021" name="Commun. Biol.">
        <title>The genome of Shorea leprosula (Dipterocarpaceae) highlights the ecological relevance of drought in aseasonal tropical rainforests.</title>
        <authorList>
            <person name="Ng K.K.S."/>
            <person name="Kobayashi M.J."/>
            <person name="Fawcett J.A."/>
            <person name="Hatakeyama M."/>
            <person name="Paape T."/>
            <person name="Ng C.H."/>
            <person name="Ang C.C."/>
            <person name="Tnah L.H."/>
            <person name="Lee C.T."/>
            <person name="Nishiyama T."/>
            <person name="Sese J."/>
            <person name="O'Brien M.J."/>
            <person name="Copetti D."/>
            <person name="Mohd Noor M.I."/>
            <person name="Ong R.C."/>
            <person name="Putra M."/>
            <person name="Sireger I.Z."/>
            <person name="Indrioko S."/>
            <person name="Kosugi Y."/>
            <person name="Izuno A."/>
            <person name="Isagi Y."/>
            <person name="Lee S.L."/>
            <person name="Shimizu K.K."/>
        </authorList>
    </citation>
    <scope>NUCLEOTIDE SEQUENCE [LARGE SCALE GENOMIC DNA]</scope>
    <source>
        <strain evidence="1">214</strain>
    </source>
</reference>
<protein>
    <submittedName>
        <fullName evidence="1">Uncharacterized protein</fullName>
    </submittedName>
</protein>
<dbReference type="EMBL" id="BPVZ01000124">
    <property type="protein sequence ID" value="GKV37780.1"/>
    <property type="molecule type" value="Genomic_DNA"/>
</dbReference>
<dbReference type="Proteomes" id="UP001054252">
    <property type="component" value="Unassembled WGS sequence"/>
</dbReference>